<dbReference type="EMBL" id="FNBN01000003">
    <property type="protein sequence ID" value="SDG21446.1"/>
    <property type="molecule type" value="Genomic_DNA"/>
</dbReference>
<evidence type="ECO:0000313" key="2">
    <source>
        <dbReference type="EMBL" id="SDG21446.1"/>
    </source>
</evidence>
<evidence type="ECO:0000256" key="1">
    <source>
        <dbReference type="SAM" id="SignalP"/>
    </source>
</evidence>
<evidence type="ECO:0008006" key="4">
    <source>
        <dbReference type="Google" id="ProtNLM"/>
    </source>
</evidence>
<reference evidence="3" key="1">
    <citation type="submission" date="2016-10" db="EMBL/GenBank/DDBJ databases">
        <authorList>
            <person name="Varghese N."/>
            <person name="Submissions S."/>
        </authorList>
    </citation>
    <scope>NUCLEOTIDE SEQUENCE [LARGE SCALE GENOMIC DNA]</scope>
    <source>
        <strain evidence="3">DSM 527</strain>
    </source>
</reference>
<sequence length="183" mass="20691">MSVKKVFMLALLTCQILTSCNLTPPEKYFDEAVLNCNSITGISGDGLMNELETPSVKLKEGSKSDVVPMTRKETIDLKILVVEDNLKKLSKLTETSETKEMIQTSMSLHEYVLAIYKNEYRELAKMYDEGAPQEQIQAKGQVIHDKYNTRFEELFNKLTMLGKAYAEKHNIPVRWGFGSSAAN</sequence>
<accession>A0A1G7SEG6</accession>
<feature type="chain" id="PRO_5011614816" description="Lipoprotein" evidence="1">
    <location>
        <begin position="20"/>
        <end position="183"/>
    </location>
</feature>
<dbReference type="Proteomes" id="UP000199045">
    <property type="component" value="Unassembled WGS sequence"/>
</dbReference>
<organism evidence="2 3">
    <name type="scientific">Chitinophaga filiformis</name>
    <name type="common">Myxococcus filiformis</name>
    <name type="synonym">Flexibacter filiformis</name>
    <dbReference type="NCBI Taxonomy" id="104663"/>
    <lineage>
        <taxon>Bacteria</taxon>
        <taxon>Pseudomonadati</taxon>
        <taxon>Bacteroidota</taxon>
        <taxon>Chitinophagia</taxon>
        <taxon>Chitinophagales</taxon>
        <taxon>Chitinophagaceae</taxon>
        <taxon>Chitinophaga</taxon>
    </lineage>
</organism>
<name>A0A1G7SEG6_CHIFI</name>
<dbReference type="OrthoDB" id="1191109at2"/>
<protein>
    <recommendedName>
        <fullName evidence="4">Lipoprotein</fullName>
    </recommendedName>
</protein>
<dbReference type="PROSITE" id="PS51257">
    <property type="entry name" value="PROKAR_LIPOPROTEIN"/>
    <property type="match status" value="1"/>
</dbReference>
<proteinExistence type="predicted"/>
<dbReference type="AlphaFoldDB" id="A0A1G7SEG6"/>
<gene>
    <name evidence="2" type="ORF">SAMN04488121_103843</name>
</gene>
<keyword evidence="1" id="KW-0732">Signal</keyword>
<dbReference type="RefSeq" id="WP_089833694.1">
    <property type="nucleotide sequence ID" value="NZ_FNBN01000003.1"/>
</dbReference>
<feature type="signal peptide" evidence="1">
    <location>
        <begin position="1"/>
        <end position="19"/>
    </location>
</feature>
<evidence type="ECO:0000313" key="3">
    <source>
        <dbReference type="Proteomes" id="UP000199045"/>
    </source>
</evidence>